<accession>A0A1J5SVG0</accession>
<keyword evidence="7" id="KW-0408">Iron</keyword>
<protein>
    <submittedName>
        <fullName evidence="13">Heme A synthase</fullName>
    </submittedName>
</protein>
<gene>
    <name evidence="13" type="primary">ctaA_2</name>
    <name evidence="13" type="ORF">GALL_139670</name>
</gene>
<feature type="transmembrane region" description="Helical" evidence="12">
    <location>
        <begin position="180"/>
        <end position="199"/>
    </location>
</feature>
<name>A0A1J5SVG0_9ZZZZ</name>
<organism evidence="13">
    <name type="scientific">mine drainage metagenome</name>
    <dbReference type="NCBI Taxonomy" id="410659"/>
    <lineage>
        <taxon>unclassified sequences</taxon>
        <taxon>metagenomes</taxon>
        <taxon>ecological metagenomes</taxon>
    </lineage>
</organism>
<evidence type="ECO:0000256" key="5">
    <source>
        <dbReference type="ARBA" id="ARBA00022989"/>
    </source>
</evidence>
<comment type="caution">
    <text evidence="13">The sequence shown here is derived from an EMBL/GenBank/DDBJ whole genome shotgun (WGS) entry which is preliminary data.</text>
</comment>
<dbReference type="GO" id="GO:0016020">
    <property type="term" value="C:membrane"/>
    <property type="evidence" value="ECO:0007669"/>
    <property type="project" value="UniProtKB-SubCell"/>
</dbReference>
<evidence type="ECO:0000313" key="13">
    <source>
        <dbReference type="EMBL" id="OIR04030.1"/>
    </source>
</evidence>
<feature type="transmembrane region" description="Helical" evidence="12">
    <location>
        <begin position="233"/>
        <end position="251"/>
    </location>
</feature>
<evidence type="ECO:0000256" key="11">
    <source>
        <dbReference type="ARBA" id="ARBA00023444"/>
    </source>
</evidence>
<dbReference type="PANTHER" id="PTHR35457">
    <property type="entry name" value="HEME A SYNTHASE"/>
    <property type="match status" value="1"/>
</dbReference>
<sequence>MNEPSPSRRTSTYKPALAWFSAIGGLWVFVLVTLGAFTTSIGAGMIFPDWPLSDGSIDPHGWLHNIDMFAEHSHRLSAMTMGIITIILSVWLWKREERPWLRKLGWIALGLVVFQGLLGGLRVMLNGWQVNDFTMTVGQMIRIPHGIVAQLYACNLLAIAAACSRPWIEGRIPVARSLARFGIICCCLLLVQLTVAVLMRDNFAGLAIPFFPYSNIHGGFLPDAWNFRVGLNFTHRMMALVLAVALVRYAWKIHTDRGSSMVMQVGATLMVCLLAIQILLGAKVIWSHRDPLVTTGHVVCGALLLVTTFTLTWFAHRDRIESAPQA</sequence>
<evidence type="ECO:0000256" key="9">
    <source>
        <dbReference type="ARBA" id="ARBA00023136"/>
    </source>
</evidence>
<dbReference type="GO" id="GO:0016491">
    <property type="term" value="F:oxidoreductase activity"/>
    <property type="evidence" value="ECO:0007669"/>
    <property type="project" value="UniProtKB-KW"/>
</dbReference>
<keyword evidence="4" id="KW-0479">Metal-binding</keyword>
<dbReference type="GO" id="GO:0006784">
    <property type="term" value="P:heme A biosynthetic process"/>
    <property type="evidence" value="ECO:0007669"/>
    <property type="project" value="InterPro"/>
</dbReference>
<feature type="transmembrane region" description="Helical" evidence="12">
    <location>
        <begin position="16"/>
        <end position="47"/>
    </location>
</feature>
<keyword evidence="6" id="KW-0560">Oxidoreductase</keyword>
<keyword evidence="5 12" id="KW-1133">Transmembrane helix</keyword>
<feature type="transmembrane region" description="Helical" evidence="12">
    <location>
        <begin position="105"/>
        <end position="125"/>
    </location>
</feature>
<evidence type="ECO:0000256" key="1">
    <source>
        <dbReference type="ARBA" id="ARBA00004141"/>
    </source>
</evidence>
<keyword evidence="10" id="KW-1015">Disulfide bond</keyword>
<dbReference type="Pfam" id="PF02628">
    <property type="entry name" value="COX15-CtaA"/>
    <property type="match status" value="1"/>
</dbReference>
<proteinExistence type="predicted"/>
<comment type="subcellular location">
    <subcellularLocation>
        <location evidence="1">Membrane</location>
        <topology evidence="1">Multi-pass membrane protein</topology>
    </subcellularLocation>
</comment>
<dbReference type="InterPro" id="IPR050450">
    <property type="entry name" value="COX15/CtaA_HemeA_synthase"/>
</dbReference>
<dbReference type="PANTHER" id="PTHR35457:SF1">
    <property type="entry name" value="HEME A SYNTHASE"/>
    <property type="match status" value="1"/>
</dbReference>
<evidence type="ECO:0000256" key="2">
    <source>
        <dbReference type="ARBA" id="ARBA00022475"/>
    </source>
</evidence>
<evidence type="ECO:0000256" key="6">
    <source>
        <dbReference type="ARBA" id="ARBA00023002"/>
    </source>
</evidence>
<reference evidence="13" key="1">
    <citation type="submission" date="2016-10" db="EMBL/GenBank/DDBJ databases">
        <title>Sequence of Gallionella enrichment culture.</title>
        <authorList>
            <person name="Poehlein A."/>
            <person name="Muehling M."/>
            <person name="Daniel R."/>
        </authorList>
    </citation>
    <scope>NUCLEOTIDE SEQUENCE</scope>
</reference>
<keyword evidence="9 12" id="KW-0472">Membrane</keyword>
<keyword evidence="2" id="KW-1003">Cell membrane</keyword>
<dbReference type="EMBL" id="MLJW01000061">
    <property type="protein sequence ID" value="OIR04030.1"/>
    <property type="molecule type" value="Genomic_DNA"/>
</dbReference>
<evidence type="ECO:0000256" key="8">
    <source>
        <dbReference type="ARBA" id="ARBA00023133"/>
    </source>
</evidence>
<evidence type="ECO:0000256" key="7">
    <source>
        <dbReference type="ARBA" id="ARBA00023004"/>
    </source>
</evidence>
<comment type="pathway">
    <text evidence="11">Porphyrin-containing compound metabolism.</text>
</comment>
<dbReference type="AlphaFoldDB" id="A0A1J5SVG0"/>
<dbReference type="GO" id="GO:0046872">
    <property type="term" value="F:metal ion binding"/>
    <property type="evidence" value="ECO:0007669"/>
    <property type="project" value="UniProtKB-KW"/>
</dbReference>
<evidence type="ECO:0000256" key="10">
    <source>
        <dbReference type="ARBA" id="ARBA00023157"/>
    </source>
</evidence>
<evidence type="ECO:0000256" key="3">
    <source>
        <dbReference type="ARBA" id="ARBA00022692"/>
    </source>
</evidence>
<feature type="transmembrane region" description="Helical" evidence="12">
    <location>
        <begin position="145"/>
        <end position="168"/>
    </location>
</feature>
<feature type="transmembrane region" description="Helical" evidence="12">
    <location>
        <begin position="76"/>
        <end position="93"/>
    </location>
</feature>
<keyword evidence="3 12" id="KW-0812">Transmembrane</keyword>
<dbReference type="InterPro" id="IPR003780">
    <property type="entry name" value="COX15/CtaA_fam"/>
</dbReference>
<evidence type="ECO:0000256" key="4">
    <source>
        <dbReference type="ARBA" id="ARBA00022723"/>
    </source>
</evidence>
<keyword evidence="8" id="KW-0350">Heme biosynthesis</keyword>
<feature type="transmembrane region" description="Helical" evidence="12">
    <location>
        <begin position="263"/>
        <end position="286"/>
    </location>
</feature>
<evidence type="ECO:0000256" key="12">
    <source>
        <dbReference type="SAM" id="Phobius"/>
    </source>
</evidence>
<feature type="transmembrane region" description="Helical" evidence="12">
    <location>
        <begin position="292"/>
        <end position="315"/>
    </location>
</feature>